<keyword evidence="9" id="KW-0406">Ion transport</keyword>
<dbReference type="Gene3D" id="1.20.1530.20">
    <property type="match status" value="1"/>
</dbReference>
<evidence type="ECO:0000313" key="13">
    <source>
        <dbReference type="EMBL" id="MEN2987782.1"/>
    </source>
</evidence>
<protein>
    <submittedName>
        <fullName evidence="13">Monovalent cation:proton antiporter-2 (CPA2) family protein</fullName>
    </submittedName>
</protein>
<dbReference type="InterPro" id="IPR003148">
    <property type="entry name" value="RCK_N"/>
</dbReference>
<keyword evidence="8 11" id="KW-1133">Transmembrane helix</keyword>
<dbReference type="SUPFAM" id="SSF51735">
    <property type="entry name" value="NAD(P)-binding Rossmann-fold domains"/>
    <property type="match status" value="1"/>
</dbReference>
<sequence>MTELSPLVDIVTALAAAVVIVPLSIRIGASPVLGYLATGLAVGPHGFGLVDEGPALHLFAEFGVVFLLFSIGLELSFERMRAMRRLVLGLGLTQVLVTGAIAAGIGMALGLAPVPAAIIGGALALSSTAVVLQLLVERGEQVTRIGRVAIAVLLFQDLAVVPMLAALPLLAAPGGDALAALGLAVAKAAVALVGISLAGRYLSQPAFRRIAALRNPDVFMGATLLVVLGTSLLTALAGMSLALGAFLAGALLAGTAFRHQIEGDIEPVRGLFLGVFFLSVGMGVDLGVVVAEWPLVLALTLGLLVVKTLVLAGLGRVFGLPMPLAARSGLLLAQGGEFAFVVIGTAGALGLVAGADAAPVTAAVALSMAVTPLLDAMGRRLERRLAPPAAAPADQLGEEAADLEAHVVILGFGRVGRTVAHVLEHSRSPYLALDLDSDQVADGRLQGHNVFFGDGARRDVLRAAGIERAAAVVVTVDHAAAAERAVRAIRHAAPGVAIVARAHDAHHAERLRHAGAGRVLPETIEASLLLAAATLDEVGRESEDIEACLGRLRADGYAQLLPLVVGRRTDGDHDGEAVTTTAPPAPRRRRWLRRDRRG</sequence>
<dbReference type="NCBIfam" id="TIGR00932">
    <property type="entry name" value="2a37"/>
    <property type="match status" value="1"/>
</dbReference>
<keyword evidence="3" id="KW-0813">Transport</keyword>
<dbReference type="RefSeq" id="WP_345932515.1">
    <property type="nucleotide sequence ID" value="NZ_JBBKTV010000003.1"/>
</dbReference>
<keyword evidence="4" id="KW-0050">Antiport</keyword>
<dbReference type="InterPro" id="IPR004771">
    <property type="entry name" value="K/H_exchanger"/>
</dbReference>
<dbReference type="PANTHER" id="PTHR46157:SF4">
    <property type="entry name" value="K(+) EFFLUX ANTIPORTER 3, CHLOROPLASTIC"/>
    <property type="match status" value="1"/>
</dbReference>
<feature type="transmembrane region" description="Helical" evidence="11">
    <location>
        <begin position="6"/>
        <end position="25"/>
    </location>
</feature>
<evidence type="ECO:0000259" key="12">
    <source>
        <dbReference type="PROSITE" id="PS51201"/>
    </source>
</evidence>
<keyword evidence="6 11" id="KW-0812">Transmembrane</keyword>
<comment type="caution">
    <text evidence="13">The sequence shown here is derived from an EMBL/GenBank/DDBJ whole genome shotgun (WGS) entry which is preliminary data.</text>
</comment>
<keyword evidence="7" id="KW-0630">Potassium</keyword>
<evidence type="ECO:0000256" key="2">
    <source>
        <dbReference type="ARBA" id="ARBA00005551"/>
    </source>
</evidence>
<comment type="subcellular location">
    <subcellularLocation>
        <location evidence="1">Membrane</location>
        <topology evidence="1">Multi-pass membrane protein</topology>
    </subcellularLocation>
</comment>
<feature type="transmembrane region" description="Helical" evidence="11">
    <location>
        <begin position="296"/>
        <end position="318"/>
    </location>
</feature>
<comment type="similarity">
    <text evidence="2">Belongs to the monovalent cation:proton antiporter 2 (CPA2) transporter (TC 2.A.37) family.</text>
</comment>
<dbReference type="InterPro" id="IPR036291">
    <property type="entry name" value="NAD(P)-bd_dom_sf"/>
</dbReference>
<evidence type="ECO:0000256" key="9">
    <source>
        <dbReference type="ARBA" id="ARBA00023065"/>
    </source>
</evidence>
<dbReference type="EMBL" id="JBBKTW010000002">
    <property type="protein sequence ID" value="MEN2987782.1"/>
    <property type="molecule type" value="Genomic_DNA"/>
</dbReference>
<dbReference type="InterPro" id="IPR038770">
    <property type="entry name" value="Na+/solute_symporter_sf"/>
</dbReference>
<keyword evidence="5" id="KW-0633">Potassium transport</keyword>
<feature type="transmembrane region" description="Helical" evidence="11">
    <location>
        <begin position="270"/>
        <end position="290"/>
    </location>
</feature>
<evidence type="ECO:0000256" key="6">
    <source>
        <dbReference type="ARBA" id="ARBA00022692"/>
    </source>
</evidence>
<name>A0ABU9YG70_9PROT</name>
<feature type="transmembrane region" description="Helical" evidence="11">
    <location>
        <begin position="177"/>
        <end position="198"/>
    </location>
</feature>
<evidence type="ECO:0000313" key="14">
    <source>
        <dbReference type="Proteomes" id="UP001413721"/>
    </source>
</evidence>
<dbReference type="InterPro" id="IPR006153">
    <property type="entry name" value="Cation/H_exchanger_TM"/>
</dbReference>
<feature type="transmembrane region" description="Helical" evidence="11">
    <location>
        <begin position="116"/>
        <end position="136"/>
    </location>
</feature>
<evidence type="ECO:0000256" key="8">
    <source>
        <dbReference type="ARBA" id="ARBA00022989"/>
    </source>
</evidence>
<feature type="domain" description="RCK N-terminal" evidence="12">
    <location>
        <begin position="404"/>
        <end position="521"/>
    </location>
</feature>
<keyword evidence="14" id="KW-1185">Reference proteome</keyword>
<proteinExistence type="inferred from homology"/>
<feature type="transmembrane region" description="Helical" evidence="11">
    <location>
        <begin position="218"/>
        <end position="235"/>
    </location>
</feature>
<evidence type="ECO:0000256" key="10">
    <source>
        <dbReference type="ARBA" id="ARBA00023136"/>
    </source>
</evidence>
<evidence type="ECO:0000256" key="7">
    <source>
        <dbReference type="ARBA" id="ARBA00022958"/>
    </source>
</evidence>
<feature type="transmembrane region" description="Helical" evidence="11">
    <location>
        <begin position="148"/>
        <end position="171"/>
    </location>
</feature>
<accession>A0ABU9YG70</accession>
<dbReference type="PROSITE" id="PS51201">
    <property type="entry name" value="RCK_N"/>
    <property type="match status" value="1"/>
</dbReference>
<dbReference type="Pfam" id="PF02254">
    <property type="entry name" value="TrkA_N"/>
    <property type="match status" value="1"/>
</dbReference>
<feature type="transmembrane region" description="Helical" evidence="11">
    <location>
        <begin position="87"/>
        <end position="110"/>
    </location>
</feature>
<keyword evidence="10 11" id="KW-0472">Membrane</keyword>
<dbReference type="PANTHER" id="PTHR46157">
    <property type="entry name" value="K(+) EFFLUX ANTIPORTER 3, CHLOROPLASTIC"/>
    <property type="match status" value="1"/>
</dbReference>
<evidence type="ECO:0000256" key="4">
    <source>
        <dbReference type="ARBA" id="ARBA00022449"/>
    </source>
</evidence>
<evidence type="ECO:0000256" key="11">
    <source>
        <dbReference type="SAM" id="Phobius"/>
    </source>
</evidence>
<dbReference type="Pfam" id="PF00999">
    <property type="entry name" value="Na_H_Exchanger"/>
    <property type="match status" value="1"/>
</dbReference>
<dbReference type="Gene3D" id="3.40.50.720">
    <property type="entry name" value="NAD(P)-binding Rossmann-like Domain"/>
    <property type="match status" value="1"/>
</dbReference>
<gene>
    <name evidence="13" type="ORF">WG926_05665</name>
</gene>
<dbReference type="Proteomes" id="UP001413721">
    <property type="component" value="Unassembled WGS sequence"/>
</dbReference>
<evidence type="ECO:0000256" key="1">
    <source>
        <dbReference type="ARBA" id="ARBA00004141"/>
    </source>
</evidence>
<evidence type="ECO:0000256" key="3">
    <source>
        <dbReference type="ARBA" id="ARBA00022448"/>
    </source>
</evidence>
<organism evidence="13 14">
    <name type="scientific">Tistrella arctica</name>
    <dbReference type="NCBI Taxonomy" id="3133430"/>
    <lineage>
        <taxon>Bacteria</taxon>
        <taxon>Pseudomonadati</taxon>
        <taxon>Pseudomonadota</taxon>
        <taxon>Alphaproteobacteria</taxon>
        <taxon>Geminicoccales</taxon>
        <taxon>Geminicoccaceae</taxon>
        <taxon>Tistrella</taxon>
    </lineage>
</organism>
<feature type="transmembrane region" description="Helical" evidence="11">
    <location>
        <begin position="330"/>
        <end position="351"/>
    </location>
</feature>
<evidence type="ECO:0000256" key="5">
    <source>
        <dbReference type="ARBA" id="ARBA00022538"/>
    </source>
</evidence>
<reference evidence="13 14" key="1">
    <citation type="submission" date="2024-03" db="EMBL/GenBank/DDBJ databases">
        <title>High-quality draft genome sequencing of Tistrella sp. BH-R2-4.</title>
        <authorList>
            <person name="Dong C."/>
        </authorList>
    </citation>
    <scope>NUCLEOTIDE SEQUENCE [LARGE SCALE GENOMIC DNA]</scope>
    <source>
        <strain evidence="13 14">BH-R2-4</strain>
    </source>
</reference>
<feature type="transmembrane region" description="Helical" evidence="11">
    <location>
        <begin position="56"/>
        <end position="75"/>
    </location>
</feature>